<dbReference type="EMBL" id="OY660887">
    <property type="protein sequence ID" value="CAJ1086962.1"/>
    <property type="molecule type" value="Genomic_DNA"/>
</dbReference>
<dbReference type="Proteomes" id="UP001178508">
    <property type="component" value="Chromosome 24"/>
</dbReference>
<proteinExistence type="predicted"/>
<accession>A0AAV1HLN2</accession>
<gene>
    <name evidence="1" type="ORF">XNOV1_A011582</name>
</gene>
<keyword evidence="2" id="KW-1185">Reference proteome</keyword>
<evidence type="ECO:0000313" key="1">
    <source>
        <dbReference type="EMBL" id="CAJ1086962.1"/>
    </source>
</evidence>
<name>A0AAV1HLN2_XYRNO</name>
<reference evidence="1" key="1">
    <citation type="submission" date="2023-08" db="EMBL/GenBank/DDBJ databases">
        <authorList>
            <person name="Alioto T."/>
            <person name="Alioto T."/>
            <person name="Gomez Garrido J."/>
        </authorList>
    </citation>
    <scope>NUCLEOTIDE SEQUENCE</scope>
</reference>
<sequence>MRRLQTEQTLRLEKFAPVAAVAPTQASYTRDPPPTPTHTLTMCETHPGTYASDFEAVTPPDQHQVRCLSRCPEFLAAGDV</sequence>
<protein>
    <submittedName>
        <fullName evidence="1">Uncharacterized protein</fullName>
    </submittedName>
</protein>
<evidence type="ECO:0000313" key="2">
    <source>
        <dbReference type="Proteomes" id="UP001178508"/>
    </source>
</evidence>
<dbReference type="AlphaFoldDB" id="A0AAV1HLN2"/>
<organism evidence="1 2">
    <name type="scientific">Xyrichtys novacula</name>
    <name type="common">Pearly razorfish</name>
    <name type="synonym">Hemipteronotus novacula</name>
    <dbReference type="NCBI Taxonomy" id="13765"/>
    <lineage>
        <taxon>Eukaryota</taxon>
        <taxon>Metazoa</taxon>
        <taxon>Chordata</taxon>
        <taxon>Craniata</taxon>
        <taxon>Vertebrata</taxon>
        <taxon>Euteleostomi</taxon>
        <taxon>Actinopterygii</taxon>
        <taxon>Neopterygii</taxon>
        <taxon>Teleostei</taxon>
        <taxon>Neoteleostei</taxon>
        <taxon>Acanthomorphata</taxon>
        <taxon>Eupercaria</taxon>
        <taxon>Labriformes</taxon>
        <taxon>Labridae</taxon>
        <taxon>Xyrichtys</taxon>
    </lineage>
</organism>